<feature type="domain" description="Cyclic nucleotide-binding" evidence="9">
    <location>
        <begin position="185"/>
        <end position="249"/>
    </location>
</feature>
<name>A0A9P1DE73_9DINO</name>
<evidence type="ECO:0000256" key="8">
    <source>
        <dbReference type="SAM" id="Phobius"/>
    </source>
</evidence>
<dbReference type="PANTHER" id="PTHR31585:SF5">
    <property type="entry name" value="RNA-BINDING S4 DOMAIN-CONTAINING PROTEIN"/>
    <property type="match status" value="1"/>
</dbReference>
<feature type="transmembrane region" description="Helical" evidence="8">
    <location>
        <begin position="1110"/>
        <end position="1129"/>
    </location>
</feature>
<dbReference type="InterPro" id="IPR020846">
    <property type="entry name" value="MFS_dom"/>
</dbReference>
<dbReference type="InterPro" id="IPR014710">
    <property type="entry name" value="RmlC-like_jellyroll"/>
</dbReference>
<proteinExistence type="inferred from homology"/>
<reference evidence="12" key="2">
    <citation type="submission" date="2024-04" db="EMBL/GenBank/DDBJ databases">
        <authorList>
            <person name="Chen Y."/>
            <person name="Shah S."/>
            <person name="Dougan E. K."/>
            <person name="Thang M."/>
            <person name="Chan C."/>
        </authorList>
    </citation>
    <scope>NUCLEOTIDE SEQUENCE [LARGE SCALE GENOMIC DNA]</scope>
</reference>
<evidence type="ECO:0000256" key="1">
    <source>
        <dbReference type="ARBA" id="ARBA00004141"/>
    </source>
</evidence>
<feature type="transmembrane region" description="Helical" evidence="8">
    <location>
        <begin position="561"/>
        <end position="584"/>
    </location>
</feature>
<feature type="transmembrane region" description="Helical" evidence="8">
    <location>
        <begin position="1191"/>
        <end position="1215"/>
    </location>
</feature>
<dbReference type="OrthoDB" id="433512at2759"/>
<dbReference type="EMBL" id="CAMXCT030003946">
    <property type="protein sequence ID" value="CAL4794320.1"/>
    <property type="molecule type" value="Genomic_DNA"/>
</dbReference>
<dbReference type="EMBL" id="CAMXCT010003946">
    <property type="protein sequence ID" value="CAI4007008.1"/>
    <property type="molecule type" value="Genomic_DNA"/>
</dbReference>
<accession>A0A9P1DE73</accession>
<feature type="region of interest" description="Disordered" evidence="7">
    <location>
        <begin position="1"/>
        <end position="46"/>
    </location>
</feature>
<feature type="transmembrane region" description="Helical" evidence="8">
    <location>
        <begin position="1149"/>
        <end position="1171"/>
    </location>
</feature>
<evidence type="ECO:0000256" key="4">
    <source>
        <dbReference type="ARBA" id="ARBA00022692"/>
    </source>
</evidence>
<evidence type="ECO:0000313" key="14">
    <source>
        <dbReference type="Proteomes" id="UP001152797"/>
    </source>
</evidence>
<dbReference type="Gene3D" id="1.20.1250.20">
    <property type="entry name" value="MFS general substrate transporter like domains"/>
    <property type="match status" value="2"/>
</dbReference>
<dbReference type="PANTHER" id="PTHR31585">
    <property type="entry name" value="FOLATE-BIOPTERIN TRANSPORTER 1, CHLOROPLASTIC"/>
    <property type="match status" value="1"/>
</dbReference>
<comment type="similarity">
    <text evidence="2">Belongs to the major facilitator superfamily. Folate-biopterin transporter (TC 2.A.71) family.</text>
</comment>
<evidence type="ECO:0000259" key="10">
    <source>
        <dbReference type="PROSITE" id="PS50850"/>
    </source>
</evidence>
<comment type="caution">
    <text evidence="11">The sequence shown here is derived from an EMBL/GenBank/DDBJ whole genome shotgun (WGS) entry which is preliminary data.</text>
</comment>
<dbReference type="PROSITE" id="PS50850">
    <property type="entry name" value="MFS"/>
    <property type="match status" value="1"/>
</dbReference>
<feature type="transmembrane region" description="Helical" evidence="8">
    <location>
        <begin position="529"/>
        <end position="554"/>
    </location>
</feature>
<evidence type="ECO:0000313" key="12">
    <source>
        <dbReference type="EMBL" id="CAL1160383.1"/>
    </source>
</evidence>
<keyword evidence="3" id="KW-0813">Transport</keyword>
<feature type="transmembrane region" description="Helical" evidence="8">
    <location>
        <begin position="1317"/>
        <end position="1338"/>
    </location>
</feature>
<feature type="transmembrane region" description="Helical" evidence="8">
    <location>
        <begin position="1277"/>
        <end position="1296"/>
    </location>
</feature>
<keyword evidence="6 8" id="KW-0472">Membrane</keyword>
<feature type="domain" description="Major facilitator superfamily (MFS) profile" evidence="10">
    <location>
        <begin position="367"/>
        <end position="809"/>
    </location>
</feature>
<feature type="transmembrane region" description="Helical" evidence="8">
    <location>
        <begin position="1236"/>
        <end position="1257"/>
    </location>
</feature>
<comment type="subcellular location">
    <subcellularLocation>
        <location evidence="1">Membrane</location>
        <topology evidence="1">Multi-pass membrane protein</topology>
    </subcellularLocation>
</comment>
<dbReference type="GO" id="GO:0022857">
    <property type="term" value="F:transmembrane transporter activity"/>
    <property type="evidence" value="ECO:0007669"/>
    <property type="project" value="InterPro"/>
</dbReference>
<feature type="transmembrane region" description="Helical" evidence="8">
    <location>
        <begin position="1358"/>
        <end position="1376"/>
    </location>
</feature>
<evidence type="ECO:0000256" key="5">
    <source>
        <dbReference type="ARBA" id="ARBA00022989"/>
    </source>
</evidence>
<feature type="transmembrane region" description="Helical" evidence="8">
    <location>
        <begin position="1540"/>
        <end position="1557"/>
    </location>
</feature>
<dbReference type="PROSITE" id="PS50042">
    <property type="entry name" value="CNMP_BINDING_3"/>
    <property type="match status" value="1"/>
</dbReference>
<dbReference type="InterPro" id="IPR039309">
    <property type="entry name" value="BT1"/>
</dbReference>
<evidence type="ECO:0000313" key="11">
    <source>
        <dbReference type="EMBL" id="CAI4007008.1"/>
    </source>
</evidence>
<protein>
    <submittedName>
        <fullName evidence="13">Inorganic phosphate transporter 1-13 (OsPT13) (OsPht113) (H(+)/Pi cotransporter)</fullName>
    </submittedName>
</protein>
<evidence type="ECO:0000256" key="6">
    <source>
        <dbReference type="ARBA" id="ARBA00023136"/>
    </source>
</evidence>
<keyword evidence="5 8" id="KW-1133">Transmembrane helix</keyword>
<feature type="transmembrane region" description="Helical" evidence="8">
    <location>
        <begin position="407"/>
        <end position="428"/>
    </location>
</feature>
<dbReference type="InterPro" id="IPR000595">
    <property type="entry name" value="cNMP-bd_dom"/>
</dbReference>
<reference evidence="11" key="1">
    <citation type="submission" date="2022-10" db="EMBL/GenBank/DDBJ databases">
        <authorList>
            <person name="Chen Y."/>
            <person name="Dougan E. K."/>
            <person name="Chan C."/>
            <person name="Rhodes N."/>
            <person name="Thang M."/>
        </authorList>
    </citation>
    <scope>NUCLEOTIDE SEQUENCE</scope>
</reference>
<dbReference type="Proteomes" id="UP001152797">
    <property type="component" value="Unassembled WGS sequence"/>
</dbReference>
<evidence type="ECO:0000256" key="3">
    <source>
        <dbReference type="ARBA" id="ARBA00022448"/>
    </source>
</evidence>
<dbReference type="EMBL" id="CAMXCT020003946">
    <property type="protein sequence ID" value="CAL1160383.1"/>
    <property type="molecule type" value="Genomic_DNA"/>
</dbReference>
<evidence type="ECO:0000259" key="9">
    <source>
        <dbReference type="PROSITE" id="PS50042"/>
    </source>
</evidence>
<feature type="transmembrane region" description="Helical" evidence="8">
    <location>
        <begin position="1503"/>
        <end position="1520"/>
    </location>
</feature>
<keyword evidence="14" id="KW-1185">Reference proteome</keyword>
<dbReference type="Gene3D" id="2.60.120.10">
    <property type="entry name" value="Jelly Rolls"/>
    <property type="match status" value="1"/>
</dbReference>
<feature type="transmembrane region" description="Helical" evidence="8">
    <location>
        <begin position="720"/>
        <end position="742"/>
    </location>
</feature>
<dbReference type="Pfam" id="PF07690">
    <property type="entry name" value="MFS_1"/>
    <property type="match status" value="1"/>
</dbReference>
<evidence type="ECO:0000256" key="7">
    <source>
        <dbReference type="SAM" id="MobiDB-lite"/>
    </source>
</evidence>
<dbReference type="InterPro" id="IPR018490">
    <property type="entry name" value="cNMP-bd_dom_sf"/>
</dbReference>
<gene>
    <name evidence="11" type="ORF">C1SCF055_LOCUS32596</name>
</gene>
<dbReference type="SUPFAM" id="SSF103473">
    <property type="entry name" value="MFS general substrate transporter"/>
    <property type="match status" value="2"/>
</dbReference>
<feature type="transmembrane region" description="Helical" evidence="8">
    <location>
        <begin position="785"/>
        <end position="804"/>
    </location>
</feature>
<dbReference type="GO" id="GO:0016020">
    <property type="term" value="C:membrane"/>
    <property type="evidence" value="ECO:0007669"/>
    <property type="project" value="UniProtKB-SubCell"/>
</dbReference>
<feature type="transmembrane region" description="Helical" evidence="8">
    <location>
        <begin position="1079"/>
        <end position="1104"/>
    </location>
</feature>
<sequence length="1578" mass="171066">MPVNRPLSPSLRSQAAGFQGQVDDSWTKLRPGTSPAACTSPGSESLRTARPWTVSLASVKSFTSGSLAADSWSELLSKGFENDGLGGLGPAIPEPLNPKTEIKSRSLVTKVAETCDEYRLRKREDDLRAFHGICSNMSFRRPRGMDILSDRARAARKPPEPLADGFVVRGPTGQTASEIATQTPLLQTLDSEHFTLITRLIEAEAMHFVSVIGGQLLFREKDPVENAYIVLSGSVQQYSEDHNFLRSMGWHPHEQTEEDEKLRLNRQASSRSQLGDVASAMDCLEDEEEVNPKDFLTLTEYVRKKGMPDLQQRFRTLEGHSTFCQEGTDEATPLVPKDGEALKRLAVLASCVGILVPKDGEALKRLAVLASCVGFLADSYDLFTIDLVVLILELHYGEALISAKSKALMVSTMLFGVVAGQLLFGALADRWGRKWTFVSTAGLTVFSCLASALCGDGDGQALPALPVQLALCRFVLGCGVGGEYPLSATVAWRSPAPREEPAEIFVLGAFSMMQVSAEAVADGNSRGQVMALVVSMQGFGMLLASLLALLLLHFGGLSLEALWRLLLAFGAIPSAIAFCLRWQLTESEAFQESQRSKVRLEQSHGQKVLETLGSYWHLLLGTSSAWLLMNLFMYSLGSFKSSIFVAAIHSTAAADQVWDQALFASLTSAFAIAGFAAGFLLIRSTSRFYMQFYGFLALSAIFLGVSVFTQLQPNPSASSLLMIMGLVFFLLNSGPNLTTYILSAECFPTCCRATCHGVSAACGKLGACVGTAAFPLLQRYCGMPAVYLACGAASALGALVTYGLTPRDGVMAPWHQQRCEQFLGLGSLSFSKNGPELGARRSDLVSETHQRVARESLTPIRSVRVVLPCGQLLADVWQANPAATLADVMSEPRTGHSEVPEPVKRSWRTLSRAALGKTTSISHIAGAEILRNPGKGDLWCVDGSYGNLYNTATSGSLVGEPALKAEKLWRSTAMCLKDCEFLVIDGTIFQNVLKSRLGPLEGSLEQDRHLRLEADVEACGAGEDEGFEASTSEGTSRPSQAKISGLESLETDLESCDSEITPRAKVQVPVWRDPSNLGLVLHMWSSGFVVNGLVAISTGVLAGYLNVPSYIVNGATSLTGAPLIFSALLGALSDAKPILGFHRRPYMSLGWGIVFASLSLLACTGLPEPYYCHLPDGTYLLDDPPCNVSAALSYAPLMCCSLLATLGLAIAQAAGDGLLLQIAKGETEERRGETQAMLLMVMCSGRFCASFLAAFGFNGKLFTGSFDQRDQLDFSQYVAVFLGPAALTSVSCIFLIEEKKAQKGSMRQFWRSSFHLMEGRAFASIATYLFLSSSIFGIRTNAGTWVSIQWANVKIIQSQLAGLVGIIFVALGTWLTQKYFLNVSWRKIILGASLAIAFFDAIPQFLTIFDILRDPYFYLGEPIAKEVPVAMMALVTNLIANEVADEENCAMVIGVLKSISSIANPLAVLLSNQIFGSFHPSITERQNYIEDHPSFRLTVAETYLLSYALSLFCLFFLPLLPSQKADAQRRKRDWPYRRHYAIIGCVVLSSAFLYAFVGDVLILDKNLACLRFLGGKGC</sequence>
<evidence type="ECO:0000256" key="2">
    <source>
        <dbReference type="ARBA" id="ARBA00007015"/>
    </source>
</evidence>
<feature type="transmembrane region" description="Helical" evidence="8">
    <location>
        <begin position="688"/>
        <end position="708"/>
    </location>
</feature>
<dbReference type="InterPro" id="IPR036259">
    <property type="entry name" value="MFS_trans_sf"/>
</dbReference>
<keyword evidence="4 8" id="KW-0812">Transmembrane</keyword>
<dbReference type="InterPro" id="IPR011701">
    <property type="entry name" value="MFS"/>
</dbReference>
<feature type="transmembrane region" description="Helical" evidence="8">
    <location>
        <begin position="1388"/>
        <end position="1409"/>
    </location>
</feature>
<dbReference type="SUPFAM" id="SSF51206">
    <property type="entry name" value="cAMP-binding domain-like"/>
    <property type="match status" value="1"/>
</dbReference>
<feature type="compositionally biased region" description="Polar residues" evidence="7">
    <location>
        <begin position="36"/>
        <end position="46"/>
    </location>
</feature>
<feature type="transmembrane region" description="Helical" evidence="8">
    <location>
        <begin position="661"/>
        <end position="682"/>
    </location>
</feature>
<organism evidence="11">
    <name type="scientific">Cladocopium goreaui</name>
    <dbReference type="NCBI Taxonomy" id="2562237"/>
    <lineage>
        <taxon>Eukaryota</taxon>
        <taxon>Sar</taxon>
        <taxon>Alveolata</taxon>
        <taxon>Dinophyceae</taxon>
        <taxon>Suessiales</taxon>
        <taxon>Symbiodiniaceae</taxon>
        <taxon>Cladocopium</taxon>
    </lineage>
</organism>
<evidence type="ECO:0000313" key="13">
    <source>
        <dbReference type="EMBL" id="CAL4794320.1"/>
    </source>
</evidence>